<keyword evidence="5" id="KW-1185">Reference proteome</keyword>
<dbReference type="PANTHER" id="PTHR11079">
    <property type="entry name" value="CYTOSINE DEAMINASE FAMILY MEMBER"/>
    <property type="match status" value="1"/>
</dbReference>
<reference evidence="4 5" key="1">
    <citation type="submission" date="2023-06" db="EMBL/GenBank/DDBJ databases">
        <title>Roseiconus lacunae JC819 isolated from Gulf of Mannar region, Tamil Nadu.</title>
        <authorList>
            <person name="Pk S."/>
            <person name="Ch S."/>
            <person name="Ch V.R."/>
        </authorList>
    </citation>
    <scope>NUCLEOTIDE SEQUENCE [LARGE SCALE GENOMIC DNA]</scope>
    <source>
        <strain evidence="4 5">JC819</strain>
    </source>
</reference>
<dbReference type="RefSeq" id="WP_149497169.1">
    <property type="nucleotide sequence ID" value="NZ_CP141221.1"/>
</dbReference>
<dbReference type="Pfam" id="PF00383">
    <property type="entry name" value="dCMP_cyt_deam_1"/>
    <property type="match status" value="1"/>
</dbReference>
<dbReference type="PROSITE" id="PS51747">
    <property type="entry name" value="CYT_DCMP_DEAMINASES_2"/>
    <property type="match status" value="1"/>
</dbReference>
<evidence type="ECO:0000259" key="3">
    <source>
        <dbReference type="PROSITE" id="PS51747"/>
    </source>
</evidence>
<keyword evidence="2" id="KW-0862">Zinc</keyword>
<dbReference type="EMBL" id="JASZZN010000002">
    <property type="protein sequence ID" value="MDM4014403.1"/>
    <property type="molecule type" value="Genomic_DNA"/>
</dbReference>
<dbReference type="InterPro" id="IPR016192">
    <property type="entry name" value="APOBEC/CMP_deaminase_Zn-bd"/>
</dbReference>
<evidence type="ECO:0000256" key="2">
    <source>
        <dbReference type="ARBA" id="ARBA00022833"/>
    </source>
</evidence>
<keyword evidence="1" id="KW-0479">Metal-binding</keyword>
<sequence length="155" mass="16671">MSPPQETSEQRMDLAIKIAEVGISLGQSPFGAAIFDDRGTPIAITHNVVKSNTDPSAHAEVIAIRTACAKLGQANLRGYQLVSTCEPCPMCAATIVFSGIRSIVFGASVEDAKKAGFDELQLASKLIFDEASEPIEVYGGVQIERCVRLFKQSRR</sequence>
<dbReference type="Proteomes" id="UP001239462">
    <property type="component" value="Unassembled WGS sequence"/>
</dbReference>
<proteinExistence type="predicted"/>
<evidence type="ECO:0000313" key="4">
    <source>
        <dbReference type="EMBL" id="MDM4014403.1"/>
    </source>
</evidence>
<evidence type="ECO:0000313" key="5">
    <source>
        <dbReference type="Proteomes" id="UP001239462"/>
    </source>
</evidence>
<dbReference type="InterPro" id="IPR016193">
    <property type="entry name" value="Cytidine_deaminase-like"/>
</dbReference>
<organism evidence="4 5">
    <name type="scientific">Roseiconus lacunae</name>
    <dbReference type="NCBI Taxonomy" id="2605694"/>
    <lineage>
        <taxon>Bacteria</taxon>
        <taxon>Pseudomonadati</taxon>
        <taxon>Planctomycetota</taxon>
        <taxon>Planctomycetia</taxon>
        <taxon>Pirellulales</taxon>
        <taxon>Pirellulaceae</taxon>
        <taxon>Roseiconus</taxon>
    </lineage>
</organism>
<dbReference type="Gene3D" id="3.40.140.10">
    <property type="entry name" value="Cytidine Deaminase, domain 2"/>
    <property type="match status" value="1"/>
</dbReference>
<feature type="domain" description="CMP/dCMP-type deaminase" evidence="3">
    <location>
        <begin position="6"/>
        <end position="120"/>
    </location>
</feature>
<evidence type="ECO:0000256" key="1">
    <source>
        <dbReference type="ARBA" id="ARBA00022723"/>
    </source>
</evidence>
<accession>A0ABT7PD47</accession>
<dbReference type="SUPFAM" id="SSF53927">
    <property type="entry name" value="Cytidine deaminase-like"/>
    <property type="match status" value="1"/>
</dbReference>
<dbReference type="PANTHER" id="PTHR11079:SF161">
    <property type="entry name" value="CMP_DCMP-TYPE DEAMINASE DOMAIN-CONTAINING PROTEIN"/>
    <property type="match status" value="1"/>
</dbReference>
<name>A0ABT7PD47_9BACT</name>
<dbReference type="InterPro" id="IPR002125">
    <property type="entry name" value="CMP_dCMP_dom"/>
</dbReference>
<dbReference type="CDD" id="cd01285">
    <property type="entry name" value="nucleoside_deaminase"/>
    <property type="match status" value="1"/>
</dbReference>
<protein>
    <submittedName>
        <fullName evidence="4">Nucleoside deaminase</fullName>
    </submittedName>
</protein>
<gene>
    <name evidence="4" type="ORF">QTN89_03095</name>
</gene>
<dbReference type="PROSITE" id="PS00903">
    <property type="entry name" value="CYT_DCMP_DEAMINASES_1"/>
    <property type="match status" value="1"/>
</dbReference>
<comment type="caution">
    <text evidence="4">The sequence shown here is derived from an EMBL/GenBank/DDBJ whole genome shotgun (WGS) entry which is preliminary data.</text>
</comment>